<dbReference type="RefSeq" id="WP_148059306.1">
    <property type="nucleotide sequence ID" value="NZ_RKHR01000003.1"/>
</dbReference>
<dbReference type="OrthoDB" id="5741861at2"/>
<keyword evidence="2" id="KW-1185">Reference proteome</keyword>
<gene>
    <name evidence="1" type="ORF">EDC56_0910</name>
</gene>
<accession>A0A3N2DZV8</accession>
<dbReference type="EMBL" id="RKHR01000003">
    <property type="protein sequence ID" value="ROS05380.1"/>
    <property type="molecule type" value="Genomic_DNA"/>
</dbReference>
<evidence type="ECO:0000313" key="1">
    <source>
        <dbReference type="EMBL" id="ROS05380.1"/>
    </source>
</evidence>
<dbReference type="SUPFAM" id="SSF48452">
    <property type="entry name" value="TPR-like"/>
    <property type="match status" value="1"/>
</dbReference>
<comment type="caution">
    <text evidence="1">The sequence shown here is derived from an EMBL/GenBank/DDBJ whole genome shotgun (WGS) entry which is preliminary data.</text>
</comment>
<evidence type="ECO:0000313" key="2">
    <source>
        <dbReference type="Proteomes" id="UP000275394"/>
    </source>
</evidence>
<proteinExistence type="predicted"/>
<dbReference type="AlphaFoldDB" id="A0A3N2DZV8"/>
<sequence length="149" mass="17156">MMELWKSTVLEGNKAFAEGRDADAMYHYKAACQRSERLLPDWFDTEAATVAFIVSYQNLAELYFRQEKNQQGLDAYRYLAQQLKKIAAIKNINSTRQAITNCACRRVATELAYTVKKLNIESPEASALVYEMSKHNFTTVSQHNKDYLQ</sequence>
<dbReference type="InterPro" id="IPR011990">
    <property type="entry name" value="TPR-like_helical_dom_sf"/>
</dbReference>
<organism evidence="1 2">
    <name type="scientific">Sinobacterium caligoides</name>
    <dbReference type="NCBI Taxonomy" id="933926"/>
    <lineage>
        <taxon>Bacteria</taxon>
        <taxon>Pseudomonadati</taxon>
        <taxon>Pseudomonadota</taxon>
        <taxon>Gammaproteobacteria</taxon>
        <taxon>Cellvibrionales</taxon>
        <taxon>Spongiibacteraceae</taxon>
        <taxon>Sinobacterium</taxon>
    </lineage>
</organism>
<evidence type="ECO:0008006" key="3">
    <source>
        <dbReference type="Google" id="ProtNLM"/>
    </source>
</evidence>
<reference evidence="1 2" key="1">
    <citation type="submission" date="2018-11" db="EMBL/GenBank/DDBJ databases">
        <title>Genomic Encyclopedia of Type Strains, Phase IV (KMG-IV): sequencing the most valuable type-strain genomes for metagenomic binning, comparative biology and taxonomic classification.</title>
        <authorList>
            <person name="Goeker M."/>
        </authorList>
    </citation>
    <scope>NUCLEOTIDE SEQUENCE [LARGE SCALE GENOMIC DNA]</scope>
    <source>
        <strain evidence="1 2">DSM 100316</strain>
    </source>
</reference>
<name>A0A3N2DZV8_9GAMM</name>
<protein>
    <recommendedName>
        <fullName evidence="3">Tetratricopeptide repeat protein</fullName>
    </recommendedName>
</protein>
<dbReference type="Proteomes" id="UP000275394">
    <property type="component" value="Unassembled WGS sequence"/>
</dbReference>